<dbReference type="EMBL" id="JBHSRS010000004">
    <property type="protein sequence ID" value="MFC6280024.1"/>
    <property type="molecule type" value="Genomic_DNA"/>
</dbReference>
<gene>
    <name evidence="4" type="ORF">ACFQND_02095</name>
</gene>
<dbReference type="Gene3D" id="1.10.10.60">
    <property type="entry name" value="Homeodomain-like"/>
    <property type="match status" value="1"/>
</dbReference>
<sequence length="36" mass="4261">MGYEDPAFFRRLFKRTTGMAPGAYRKRFCIPDFARS</sequence>
<reference evidence="5" key="1">
    <citation type="journal article" date="2019" name="Int. J. Syst. Evol. Microbiol.">
        <title>The Global Catalogue of Microorganisms (GCM) 10K type strain sequencing project: providing services to taxonomists for standard genome sequencing and annotation.</title>
        <authorList>
            <consortium name="The Broad Institute Genomics Platform"/>
            <consortium name="The Broad Institute Genome Sequencing Center for Infectious Disease"/>
            <person name="Wu L."/>
            <person name="Ma J."/>
        </authorList>
    </citation>
    <scope>NUCLEOTIDE SEQUENCE [LARGE SCALE GENOMIC DNA]</scope>
    <source>
        <strain evidence="5">CCUG 39402</strain>
    </source>
</reference>
<evidence type="ECO:0000313" key="4">
    <source>
        <dbReference type="EMBL" id="MFC6280024.1"/>
    </source>
</evidence>
<evidence type="ECO:0000256" key="2">
    <source>
        <dbReference type="ARBA" id="ARBA00023163"/>
    </source>
</evidence>
<evidence type="ECO:0000259" key="3">
    <source>
        <dbReference type="PROSITE" id="PS01124"/>
    </source>
</evidence>
<dbReference type="RefSeq" id="WP_371437988.1">
    <property type="nucleotide sequence ID" value="NZ_JBHSRS010000004.1"/>
</dbReference>
<dbReference type="PROSITE" id="PS01124">
    <property type="entry name" value="HTH_ARAC_FAMILY_2"/>
    <property type="match status" value="1"/>
</dbReference>
<keyword evidence="5" id="KW-1185">Reference proteome</keyword>
<keyword evidence="1" id="KW-0805">Transcription regulation</keyword>
<dbReference type="InterPro" id="IPR009057">
    <property type="entry name" value="Homeodomain-like_sf"/>
</dbReference>
<organism evidence="4 5">
    <name type="scientific">Polaromonas aquatica</name>
    <dbReference type="NCBI Taxonomy" id="332657"/>
    <lineage>
        <taxon>Bacteria</taxon>
        <taxon>Pseudomonadati</taxon>
        <taxon>Pseudomonadota</taxon>
        <taxon>Betaproteobacteria</taxon>
        <taxon>Burkholderiales</taxon>
        <taxon>Comamonadaceae</taxon>
        <taxon>Polaromonas</taxon>
    </lineage>
</organism>
<accession>A0ABW1TQY4</accession>
<proteinExistence type="predicted"/>
<evidence type="ECO:0000313" key="5">
    <source>
        <dbReference type="Proteomes" id="UP001596270"/>
    </source>
</evidence>
<protein>
    <recommendedName>
        <fullName evidence="3">HTH araC/xylS-type domain-containing protein</fullName>
    </recommendedName>
</protein>
<dbReference type="Proteomes" id="UP001596270">
    <property type="component" value="Unassembled WGS sequence"/>
</dbReference>
<dbReference type="SUPFAM" id="SSF46689">
    <property type="entry name" value="Homeodomain-like"/>
    <property type="match status" value="1"/>
</dbReference>
<evidence type="ECO:0000256" key="1">
    <source>
        <dbReference type="ARBA" id="ARBA00023015"/>
    </source>
</evidence>
<comment type="caution">
    <text evidence="4">The sequence shown here is derived from an EMBL/GenBank/DDBJ whole genome shotgun (WGS) entry which is preliminary data.</text>
</comment>
<feature type="domain" description="HTH araC/xylS-type" evidence="3">
    <location>
        <begin position="1"/>
        <end position="27"/>
    </location>
</feature>
<name>A0ABW1TQY4_9BURK</name>
<dbReference type="InterPro" id="IPR018060">
    <property type="entry name" value="HTH_AraC"/>
</dbReference>
<keyword evidence="2" id="KW-0804">Transcription</keyword>